<comment type="caution">
    <text evidence="10">The sequence shown here is derived from an EMBL/GenBank/DDBJ whole genome shotgun (WGS) entry which is preliminary data.</text>
</comment>
<feature type="transmembrane region" description="Helical" evidence="8">
    <location>
        <begin position="497"/>
        <end position="517"/>
    </location>
</feature>
<feature type="chain" id="PRO_5046892005" description="Signal peptide peptidase" evidence="9">
    <location>
        <begin position="23"/>
        <end position="621"/>
    </location>
</feature>
<feature type="transmembrane region" description="Helical" evidence="8">
    <location>
        <begin position="384"/>
        <end position="401"/>
    </location>
</feature>
<feature type="transmembrane region" description="Helical" evidence="8">
    <location>
        <begin position="408"/>
        <end position="433"/>
    </location>
</feature>
<dbReference type="Proteomes" id="UP001303046">
    <property type="component" value="Unassembled WGS sequence"/>
</dbReference>
<dbReference type="SMART" id="SM00730">
    <property type="entry name" value="PSN"/>
    <property type="match status" value="1"/>
</dbReference>
<feature type="transmembrane region" description="Helical" evidence="8">
    <location>
        <begin position="529"/>
        <end position="551"/>
    </location>
</feature>
<organism evidence="10 11">
    <name type="scientific">Necator americanus</name>
    <name type="common">Human hookworm</name>
    <dbReference type="NCBI Taxonomy" id="51031"/>
    <lineage>
        <taxon>Eukaryota</taxon>
        <taxon>Metazoa</taxon>
        <taxon>Ecdysozoa</taxon>
        <taxon>Nematoda</taxon>
        <taxon>Chromadorea</taxon>
        <taxon>Rhabditida</taxon>
        <taxon>Rhabditina</taxon>
        <taxon>Rhabditomorpha</taxon>
        <taxon>Strongyloidea</taxon>
        <taxon>Ancylostomatidae</taxon>
        <taxon>Bunostominae</taxon>
        <taxon>Necator</taxon>
    </lineage>
</organism>
<evidence type="ECO:0000256" key="6">
    <source>
        <dbReference type="ARBA" id="ARBA00023136"/>
    </source>
</evidence>
<evidence type="ECO:0000256" key="8">
    <source>
        <dbReference type="SAM" id="Phobius"/>
    </source>
</evidence>
<reference evidence="10 11" key="1">
    <citation type="submission" date="2023-08" db="EMBL/GenBank/DDBJ databases">
        <title>A Necator americanus chromosomal reference genome.</title>
        <authorList>
            <person name="Ilik V."/>
            <person name="Petrzelkova K.J."/>
            <person name="Pardy F."/>
            <person name="Fuh T."/>
            <person name="Niatou-Singa F.S."/>
            <person name="Gouil Q."/>
            <person name="Baker L."/>
            <person name="Ritchie M.E."/>
            <person name="Jex A.R."/>
            <person name="Gazzola D."/>
            <person name="Li H."/>
            <person name="Toshio Fujiwara R."/>
            <person name="Zhan B."/>
            <person name="Aroian R.V."/>
            <person name="Pafco B."/>
            <person name="Schwarz E.M."/>
        </authorList>
    </citation>
    <scope>NUCLEOTIDE SEQUENCE [LARGE SCALE GENOMIC DNA]</scope>
    <source>
        <strain evidence="10 11">Aroian</strain>
        <tissue evidence="10">Whole animal</tissue>
    </source>
</reference>
<accession>A0ABR1BX35</accession>
<comment type="similarity">
    <text evidence="2">Belongs to the peptidase A22B family.</text>
</comment>
<feature type="transmembrane region" description="Helical" evidence="8">
    <location>
        <begin position="309"/>
        <end position="331"/>
    </location>
</feature>
<keyword evidence="11" id="KW-1185">Reference proteome</keyword>
<evidence type="ECO:0000313" key="10">
    <source>
        <dbReference type="EMBL" id="KAK6729764.1"/>
    </source>
</evidence>
<comment type="subcellular location">
    <subcellularLocation>
        <location evidence="1">Endomembrane system</location>
        <topology evidence="1">Multi-pass membrane protein</topology>
    </subcellularLocation>
</comment>
<gene>
    <name evidence="10" type="primary">Necator_chrI.g2802</name>
    <name evidence="10" type="ORF">RB195_006674</name>
</gene>
<evidence type="ECO:0000256" key="1">
    <source>
        <dbReference type="ARBA" id="ARBA00004127"/>
    </source>
</evidence>
<evidence type="ECO:0000256" key="4">
    <source>
        <dbReference type="ARBA" id="ARBA00022801"/>
    </source>
</evidence>
<evidence type="ECO:0008006" key="12">
    <source>
        <dbReference type="Google" id="ProtNLM"/>
    </source>
</evidence>
<sequence length="621" mass="69602">MYLSTLWLLLAFLLGLIPNSKARRASKGYDSSFVYLSARNIDTGKEVEVCANYLQYRLKRIAPNAESANPVGLSFWRNRFNETRICPLPSDSERSLRYNGTAVPLLYRIEDDGTPCTRRFTEGGSSFKNATQFQVDQLKLYGAANAILLVEKGKPFITRWHDYLFSDFYDPYVNASDAIETFFLYAHVFQTKILSLAEYSNISRLQLKFHRPPPYPIDLSMIVMWLLAVGCVTGGGVWAFVRHRVGKDKVTAVTTSSSCSPQPSSEDSNTDRRKKCIAFYSNFLAIAILMVILVGILMIGFFFRPILVAFFNVMLVAFGSISVYGCAMALLSNCSISECCSKRLCTGIQLRWFPQGRPNILQLITFTLSFTLCLTWFLYRRSPYAFVLLDFINITLCLHILKSLRLPNVMWITVLMVCMFIYDAVMVFVTPYLTSSGCSVMLEVATGIGCSSDGNDGYPIPPIDAALPEKFPMLMQVPRFDPMISCVDLTIEKTFQMTILGLGDIIIPGYLVTHCFTMSGFSERSRITYGVLCSLGYGVGLIVTFIALSLMSMAQPALIYLVPCTLFPIFVMAYIKGHFRLMWHGTDDLTDSTASLRPNSGEEAGHDDESSTEESEAFRQA</sequence>
<feature type="transmembrane region" description="Helical" evidence="8">
    <location>
        <begin position="277"/>
        <end position="303"/>
    </location>
</feature>
<feature type="signal peptide" evidence="9">
    <location>
        <begin position="1"/>
        <end position="22"/>
    </location>
</feature>
<feature type="region of interest" description="Disordered" evidence="7">
    <location>
        <begin position="594"/>
        <end position="621"/>
    </location>
</feature>
<feature type="transmembrane region" description="Helical" evidence="8">
    <location>
        <begin position="360"/>
        <end position="378"/>
    </location>
</feature>
<dbReference type="EMBL" id="JAVFWL010000001">
    <property type="protein sequence ID" value="KAK6729764.1"/>
    <property type="molecule type" value="Genomic_DNA"/>
</dbReference>
<protein>
    <recommendedName>
        <fullName evidence="12">Signal peptide peptidase</fullName>
    </recommendedName>
</protein>
<dbReference type="InterPro" id="IPR007369">
    <property type="entry name" value="Peptidase_A22B_SPP"/>
</dbReference>
<evidence type="ECO:0000313" key="11">
    <source>
        <dbReference type="Proteomes" id="UP001303046"/>
    </source>
</evidence>
<keyword evidence="3 8" id="KW-0812">Transmembrane</keyword>
<dbReference type="PANTHER" id="PTHR12174:SF103">
    <property type="entry name" value="INTRAMEMBRANE PROTEASE (IMPAS) FAMILY"/>
    <property type="match status" value="1"/>
</dbReference>
<dbReference type="PANTHER" id="PTHR12174">
    <property type="entry name" value="SIGNAL PEPTIDE PEPTIDASE"/>
    <property type="match status" value="1"/>
</dbReference>
<dbReference type="InterPro" id="IPR006639">
    <property type="entry name" value="Preselin/SPP"/>
</dbReference>
<evidence type="ECO:0000256" key="3">
    <source>
        <dbReference type="ARBA" id="ARBA00022692"/>
    </source>
</evidence>
<keyword evidence="6 8" id="KW-0472">Membrane</keyword>
<evidence type="ECO:0000256" key="5">
    <source>
        <dbReference type="ARBA" id="ARBA00022989"/>
    </source>
</evidence>
<evidence type="ECO:0000256" key="2">
    <source>
        <dbReference type="ARBA" id="ARBA00006859"/>
    </source>
</evidence>
<keyword evidence="4" id="KW-0378">Hydrolase</keyword>
<evidence type="ECO:0000256" key="7">
    <source>
        <dbReference type="SAM" id="MobiDB-lite"/>
    </source>
</evidence>
<keyword evidence="5 8" id="KW-1133">Transmembrane helix</keyword>
<feature type="transmembrane region" description="Helical" evidence="8">
    <location>
        <begin position="557"/>
        <end position="575"/>
    </location>
</feature>
<evidence type="ECO:0000256" key="9">
    <source>
        <dbReference type="SAM" id="SignalP"/>
    </source>
</evidence>
<proteinExistence type="inferred from homology"/>
<feature type="transmembrane region" description="Helical" evidence="8">
    <location>
        <begin position="219"/>
        <end position="241"/>
    </location>
</feature>
<name>A0ABR1BX35_NECAM</name>
<keyword evidence="9" id="KW-0732">Signal</keyword>
<dbReference type="Pfam" id="PF04258">
    <property type="entry name" value="Peptidase_A22B"/>
    <property type="match status" value="1"/>
</dbReference>